<evidence type="ECO:0000259" key="2">
    <source>
        <dbReference type="Pfam" id="PF08718"/>
    </source>
</evidence>
<dbReference type="EMBL" id="CAJOBG010000164">
    <property type="protein sequence ID" value="CAF3769987.1"/>
    <property type="molecule type" value="Genomic_DNA"/>
</dbReference>
<evidence type="ECO:0000256" key="1">
    <source>
        <dbReference type="ARBA" id="ARBA00022448"/>
    </source>
</evidence>
<dbReference type="GO" id="GO:1902387">
    <property type="term" value="F:ceramide 1-phosphate binding"/>
    <property type="evidence" value="ECO:0007669"/>
    <property type="project" value="TreeGrafter"/>
</dbReference>
<dbReference type="GO" id="GO:0016020">
    <property type="term" value="C:membrane"/>
    <property type="evidence" value="ECO:0007669"/>
    <property type="project" value="TreeGrafter"/>
</dbReference>
<sequence>MNTTRLVLDNSYHLFIPRSENCIKLKNHPNNTFLLYFGLPNSPITTIDNVADTVISKSKSEFESDSNKMTLSDVNNNISNDIVYETFFSRLLHKFSILDALPFEEFQSELFLQICEDYFSLVAKFCIISTYEYTPIFTPLKTDVNGNINKLRRKMSENLINFQTLYAMIHDEIESQTTNTKNSATDALLWLKRTFEFLSNFLYEFGMGDKTLADAVSRGYEQSLRKYHGILARSVFSFALRAVPSNEEFIRSLAIDQNDASKNLFEQQLRKEILAHASSMSSVLQKITMFYFKHGLESTVIPYNGVTVEKHATTSSRS</sequence>
<comment type="caution">
    <text evidence="3">The sequence shown here is derived from an EMBL/GenBank/DDBJ whole genome shotgun (WGS) entry which is preliminary data.</text>
</comment>
<keyword evidence="1" id="KW-0813">Transport</keyword>
<dbReference type="Gene3D" id="1.10.3520.10">
    <property type="entry name" value="Glycolipid transfer protein"/>
    <property type="match status" value="1"/>
</dbReference>
<organism evidence="3 5">
    <name type="scientific">Rotaria magnacalcarata</name>
    <dbReference type="NCBI Taxonomy" id="392030"/>
    <lineage>
        <taxon>Eukaryota</taxon>
        <taxon>Metazoa</taxon>
        <taxon>Spiralia</taxon>
        <taxon>Gnathifera</taxon>
        <taxon>Rotifera</taxon>
        <taxon>Eurotatoria</taxon>
        <taxon>Bdelloidea</taxon>
        <taxon>Philodinida</taxon>
        <taxon>Philodinidae</taxon>
        <taxon>Rotaria</taxon>
    </lineage>
</organism>
<dbReference type="PANTHER" id="PTHR10219">
    <property type="entry name" value="GLYCOLIPID TRANSFER PROTEIN-RELATED"/>
    <property type="match status" value="1"/>
</dbReference>
<dbReference type="InterPro" id="IPR014830">
    <property type="entry name" value="Glycolipid_transfer_prot_dom"/>
</dbReference>
<evidence type="ECO:0000313" key="5">
    <source>
        <dbReference type="Proteomes" id="UP000663842"/>
    </source>
</evidence>
<proteinExistence type="predicted"/>
<keyword evidence="6" id="KW-1185">Reference proteome</keyword>
<evidence type="ECO:0000313" key="3">
    <source>
        <dbReference type="EMBL" id="CAF3727891.1"/>
    </source>
</evidence>
<evidence type="ECO:0000313" key="4">
    <source>
        <dbReference type="EMBL" id="CAF3769987.1"/>
    </source>
</evidence>
<gene>
    <name evidence="4" type="ORF">OVN521_LOCUS2181</name>
    <name evidence="3" type="ORF">UXM345_LOCUS634</name>
</gene>
<dbReference type="Proteomes" id="UP000663866">
    <property type="component" value="Unassembled WGS sequence"/>
</dbReference>
<reference evidence="3" key="1">
    <citation type="submission" date="2021-02" db="EMBL/GenBank/DDBJ databases">
        <authorList>
            <person name="Nowell W R."/>
        </authorList>
    </citation>
    <scope>NUCLEOTIDE SEQUENCE</scope>
</reference>
<dbReference type="Pfam" id="PF08718">
    <property type="entry name" value="GLTP"/>
    <property type="match status" value="1"/>
</dbReference>
<name>A0A818WPR9_9BILA</name>
<dbReference type="GO" id="GO:1902388">
    <property type="term" value="F:ceramide 1-phosphate transfer activity"/>
    <property type="evidence" value="ECO:0007669"/>
    <property type="project" value="TreeGrafter"/>
</dbReference>
<dbReference type="SUPFAM" id="SSF110004">
    <property type="entry name" value="Glycolipid transfer protein, GLTP"/>
    <property type="match status" value="1"/>
</dbReference>
<dbReference type="FunFam" id="1.10.3520.10:FF:000001">
    <property type="entry name" value="Pleckstrin domain-containing family A member 8"/>
    <property type="match status" value="1"/>
</dbReference>
<dbReference type="EMBL" id="CAJOBF010000028">
    <property type="protein sequence ID" value="CAF3727891.1"/>
    <property type="molecule type" value="Genomic_DNA"/>
</dbReference>
<dbReference type="AlphaFoldDB" id="A0A818WPR9"/>
<dbReference type="InterPro" id="IPR036497">
    <property type="entry name" value="GLTP_sf"/>
</dbReference>
<accession>A0A818WPR9</accession>
<protein>
    <recommendedName>
        <fullName evidence="2">Glycolipid transfer protein domain-containing protein</fullName>
    </recommendedName>
</protein>
<dbReference type="GO" id="GO:0005829">
    <property type="term" value="C:cytosol"/>
    <property type="evidence" value="ECO:0007669"/>
    <property type="project" value="TreeGrafter"/>
</dbReference>
<evidence type="ECO:0000313" key="6">
    <source>
        <dbReference type="Proteomes" id="UP000663866"/>
    </source>
</evidence>
<dbReference type="Proteomes" id="UP000663842">
    <property type="component" value="Unassembled WGS sequence"/>
</dbReference>
<feature type="domain" description="Glycolipid transfer protein" evidence="2">
    <location>
        <begin position="110"/>
        <end position="253"/>
    </location>
</feature>
<dbReference type="PANTHER" id="PTHR10219:SF25">
    <property type="entry name" value="PLECKSTRIN HOMOLOGY DOMAIN-CONTAINING FAMILY A MEMBER 8"/>
    <property type="match status" value="1"/>
</dbReference>